<dbReference type="EMBL" id="JAPQFJ010000002">
    <property type="protein sequence ID" value="MCY6957629.1"/>
    <property type="molecule type" value="Genomic_DNA"/>
</dbReference>
<comment type="caution">
    <text evidence="1">The sequence shown here is derived from an EMBL/GenBank/DDBJ whole genome shotgun (WGS) entry which is preliminary data.</text>
</comment>
<accession>A0ABT4D5R4</accession>
<reference evidence="1" key="1">
    <citation type="submission" date="2022-12" db="EMBL/GenBank/DDBJ databases">
        <title>Clostridium sp. nov., isolated from industrial wastewater.</title>
        <authorList>
            <person name="Jiayan W."/>
        </authorList>
    </citation>
    <scope>NUCLEOTIDE SEQUENCE</scope>
    <source>
        <strain evidence="1">ZC22-4</strain>
    </source>
</reference>
<dbReference type="RefSeq" id="WP_268059988.1">
    <property type="nucleotide sequence ID" value="NZ_JAPQFJ010000002.1"/>
</dbReference>
<name>A0ABT4D5R4_9CLOT</name>
<keyword evidence="2" id="KW-1185">Reference proteome</keyword>
<proteinExistence type="predicted"/>
<protein>
    <submittedName>
        <fullName evidence="1">Uncharacterized protein</fullName>
    </submittedName>
</protein>
<gene>
    <name evidence="1" type="ORF">OW729_03285</name>
</gene>
<organism evidence="1 2">
    <name type="scientific">Clostridium brassicae</name>
    <dbReference type="NCBI Taxonomy" id="2999072"/>
    <lineage>
        <taxon>Bacteria</taxon>
        <taxon>Bacillati</taxon>
        <taxon>Bacillota</taxon>
        <taxon>Clostridia</taxon>
        <taxon>Eubacteriales</taxon>
        <taxon>Clostridiaceae</taxon>
        <taxon>Clostridium</taxon>
    </lineage>
</organism>
<sequence length="315" mass="36471">MWRLNQMETDTRNLSSIEIRNLMLETLAYEEADIDSEGKTFKMYGYQGAQSDLFRLMEGLAVKRGLIKEKVPLRGAAWGASGFMLHPLSTTNFSRSDIKNIFEQFHLLLNQGIIAPGAVGNYGHNLPYFHVTEYGLKCLEEQGVLPYDIDGYFDKIKSIPSISEWVEFYIKEALQCYNANCMEAAVIMLGLASEKIIDEKLDALLGFLSRNFNTEFLQMQSELANIRMASGKFNCYKKYFDKIKNNVSDLEFKKMLPTVDKVAFQTYANFTRITRNELAHPSDTKMERIEVLMIFISFIKFCQIQYWFIDYYINN</sequence>
<evidence type="ECO:0000313" key="1">
    <source>
        <dbReference type="EMBL" id="MCY6957629.1"/>
    </source>
</evidence>
<evidence type="ECO:0000313" key="2">
    <source>
        <dbReference type="Proteomes" id="UP001144612"/>
    </source>
</evidence>
<dbReference type="Proteomes" id="UP001144612">
    <property type="component" value="Unassembled WGS sequence"/>
</dbReference>